<dbReference type="EMBL" id="JACVVK020000132">
    <property type="protein sequence ID" value="KAK7489972.1"/>
    <property type="molecule type" value="Genomic_DNA"/>
</dbReference>
<evidence type="ECO:0000313" key="2">
    <source>
        <dbReference type="Proteomes" id="UP001519460"/>
    </source>
</evidence>
<proteinExistence type="predicted"/>
<evidence type="ECO:0000313" key="1">
    <source>
        <dbReference type="EMBL" id="KAK7489972.1"/>
    </source>
</evidence>
<dbReference type="AlphaFoldDB" id="A0ABD0KT74"/>
<reference evidence="1 2" key="1">
    <citation type="journal article" date="2023" name="Sci. Data">
        <title>Genome assembly of the Korean intertidal mud-creeper Batillaria attramentaria.</title>
        <authorList>
            <person name="Patra A.K."/>
            <person name="Ho P.T."/>
            <person name="Jun S."/>
            <person name="Lee S.J."/>
            <person name="Kim Y."/>
            <person name="Won Y.J."/>
        </authorList>
    </citation>
    <scope>NUCLEOTIDE SEQUENCE [LARGE SCALE GENOMIC DNA]</scope>
    <source>
        <strain evidence="1">Wonlab-2016</strain>
    </source>
</reference>
<comment type="caution">
    <text evidence="1">The sequence shown here is derived from an EMBL/GenBank/DDBJ whole genome shotgun (WGS) entry which is preliminary data.</text>
</comment>
<name>A0ABD0KT74_9CAEN</name>
<sequence length="117" mass="12768">MYVCIPLVDRGKGDPRHLIGVIIDKNADDLYKIAVRNGLLKGRFSRNQFDVSKERFLTEDFVDLTKAISVRQAVIAESLGGGQGFVKCNCSTSGKRCATNRNATRTKSSVTADAMAV</sequence>
<accession>A0ABD0KT74</accession>
<dbReference type="Proteomes" id="UP001519460">
    <property type="component" value="Unassembled WGS sequence"/>
</dbReference>
<protein>
    <submittedName>
        <fullName evidence="1">Uncharacterized protein</fullName>
    </submittedName>
</protein>
<keyword evidence="2" id="KW-1185">Reference proteome</keyword>
<gene>
    <name evidence="1" type="ORF">BaRGS_00018837</name>
</gene>
<organism evidence="1 2">
    <name type="scientific">Batillaria attramentaria</name>
    <dbReference type="NCBI Taxonomy" id="370345"/>
    <lineage>
        <taxon>Eukaryota</taxon>
        <taxon>Metazoa</taxon>
        <taxon>Spiralia</taxon>
        <taxon>Lophotrochozoa</taxon>
        <taxon>Mollusca</taxon>
        <taxon>Gastropoda</taxon>
        <taxon>Caenogastropoda</taxon>
        <taxon>Sorbeoconcha</taxon>
        <taxon>Cerithioidea</taxon>
        <taxon>Batillariidae</taxon>
        <taxon>Batillaria</taxon>
    </lineage>
</organism>